<keyword evidence="2" id="KW-1185">Reference proteome</keyword>
<sequence>MQSLLTVISKCLPAPILWIVASALLLSGCAGPSLDDYADRTPELVPEAFFTGELSARGVVRNFSGEVIRTFDADITATWDDDGVGTLGEVVLVIR</sequence>
<dbReference type="Proteomes" id="UP001475781">
    <property type="component" value="Chromosome"/>
</dbReference>
<name>A0ABZ2VXW9_9GAMM</name>
<reference evidence="1 2" key="1">
    <citation type="submission" date="2022-07" db="EMBL/GenBank/DDBJ databases">
        <title>A copper resistant bacterium isolated from sediment samples of deep sea hydrothermal areas.</title>
        <authorList>
            <person name="Zeng X."/>
        </authorList>
    </citation>
    <scope>NUCLEOTIDE SEQUENCE [LARGE SCALE GENOMIC DNA]</scope>
    <source>
        <strain evidence="2">CuT 6</strain>
    </source>
</reference>
<organism evidence="1 2">
    <name type="scientific">Marinobacter metalliresistant</name>
    <dbReference type="NCBI Taxonomy" id="2961995"/>
    <lineage>
        <taxon>Bacteria</taxon>
        <taxon>Pseudomonadati</taxon>
        <taxon>Pseudomonadota</taxon>
        <taxon>Gammaproteobacteria</taxon>
        <taxon>Pseudomonadales</taxon>
        <taxon>Marinobacteraceae</taxon>
        <taxon>Marinobacter</taxon>
    </lineage>
</organism>
<proteinExistence type="predicted"/>
<protein>
    <submittedName>
        <fullName evidence="1">DUF3833 domain-containing protein</fullName>
    </submittedName>
</protein>
<evidence type="ECO:0000313" key="1">
    <source>
        <dbReference type="EMBL" id="WZF87297.1"/>
    </source>
</evidence>
<dbReference type="EMBL" id="CP101118">
    <property type="protein sequence ID" value="WZF87297.1"/>
    <property type="molecule type" value="Genomic_DNA"/>
</dbReference>
<evidence type="ECO:0000313" key="2">
    <source>
        <dbReference type="Proteomes" id="UP001475781"/>
    </source>
</evidence>
<dbReference type="Pfam" id="PF12915">
    <property type="entry name" value="DUF3833"/>
    <property type="match status" value="1"/>
</dbReference>
<dbReference type="InterPro" id="IPR024409">
    <property type="entry name" value="DUF3833"/>
</dbReference>
<dbReference type="RefSeq" id="WP_341580946.1">
    <property type="nucleotide sequence ID" value="NZ_CP101118.1"/>
</dbReference>
<accession>A0ABZ2VXW9</accession>
<gene>
    <name evidence="1" type="ORF">NLK58_13150</name>
</gene>